<name>A0ABY8XEE2_9PSEU</name>
<sequence length="114" mass="12346">MLSAREQEIPGEIQQQAYATAALVTTALFVLMLVGPNVLSEKEILARMTTPPRRSWAAPGSLNELTDLDHSPWAHAQVLHEPDAFGGHQVRQLLATPRTARGNSFTGYTPSVAA</sequence>
<evidence type="ECO:0000256" key="1">
    <source>
        <dbReference type="SAM" id="Phobius"/>
    </source>
</evidence>
<protein>
    <submittedName>
        <fullName evidence="2">Uncharacterized protein</fullName>
    </submittedName>
</protein>
<organism evidence="2 3">
    <name type="scientific">Amycolatopsis nalaikhensis</name>
    <dbReference type="NCBI Taxonomy" id="715472"/>
    <lineage>
        <taxon>Bacteria</taxon>
        <taxon>Bacillati</taxon>
        <taxon>Actinomycetota</taxon>
        <taxon>Actinomycetes</taxon>
        <taxon>Pseudonocardiales</taxon>
        <taxon>Pseudonocardiaceae</taxon>
        <taxon>Amycolatopsis</taxon>
    </lineage>
</organism>
<gene>
    <name evidence="2" type="ORF">QP939_34670</name>
</gene>
<evidence type="ECO:0000313" key="2">
    <source>
        <dbReference type="EMBL" id="WIV53989.1"/>
    </source>
</evidence>
<dbReference type="EMBL" id="CP127173">
    <property type="protein sequence ID" value="WIV53989.1"/>
    <property type="molecule type" value="Genomic_DNA"/>
</dbReference>
<accession>A0ABY8XEE2</accession>
<proteinExistence type="predicted"/>
<dbReference type="RefSeq" id="WP_285450526.1">
    <property type="nucleotide sequence ID" value="NZ_CP127173.1"/>
</dbReference>
<keyword evidence="1" id="KW-0812">Transmembrane</keyword>
<keyword evidence="1" id="KW-1133">Transmembrane helix</keyword>
<keyword evidence="1" id="KW-0472">Membrane</keyword>
<reference evidence="2 3" key="1">
    <citation type="submission" date="2023-06" db="EMBL/GenBank/DDBJ databases">
        <authorList>
            <person name="Oyuntsetseg B."/>
            <person name="Kim S.B."/>
        </authorList>
    </citation>
    <scope>NUCLEOTIDE SEQUENCE [LARGE SCALE GENOMIC DNA]</scope>
    <source>
        <strain evidence="2 3">2-2</strain>
    </source>
</reference>
<evidence type="ECO:0000313" key="3">
    <source>
        <dbReference type="Proteomes" id="UP001227101"/>
    </source>
</evidence>
<dbReference type="Proteomes" id="UP001227101">
    <property type="component" value="Chromosome"/>
</dbReference>
<feature type="transmembrane region" description="Helical" evidence="1">
    <location>
        <begin position="17"/>
        <end position="39"/>
    </location>
</feature>
<keyword evidence="3" id="KW-1185">Reference proteome</keyword>